<accession>A0A0L9VAR3</accession>
<reference evidence="2" key="2">
    <citation type="submission" date="2015-02" db="EMBL/GenBank/DDBJ databases">
        <authorList>
            <person name="Chooi Y.-H."/>
        </authorList>
    </citation>
    <scope>NUCLEOTIDE SEQUENCE</scope>
    <source>
        <tissue evidence="2">Seedling</tissue>
    </source>
</reference>
<evidence type="ECO:0000256" key="1">
    <source>
        <dbReference type="SAM" id="MobiDB-lite"/>
    </source>
</evidence>
<dbReference type="EMBL" id="CM003379">
    <property type="protein sequence ID" value="KOM52156.1"/>
    <property type="molecule type" value="Genomic_DNA"/>
</dbReference>
<dbReference type="Gramene" id="KOM52157">
    <property type="protein sequence ID" value="KOM52157"/>
    <property type="gene ID" value="LR48_Vigan09g081600"/>
</dbReference>
<evidence type="ECO:0000313" key="2">
    <source>
        <dbReference type="EMBL" id="KOM52156.1"/>
    </source>
</evidence>
<feature type="compositionally biased region" description="Polar residues" evidence="1">
    <location>
        <begin position="78"/>
        <end position="96"/>
    </location>
</feature>
<proteinExistence type="predicted"/>
<evidence type="ECO:0000313" key="3">
    <source>
        <dbReference type="EMBL" id="KOM52157.1"/>
    </source>
</evidence>
<protein>
    <submittedName>
        <fullName evidence="2">Uncharacterized protein</fullName>
    </submittedName>
</protein>
<feature type="compositionally biased region" description="Polar residues" evidence="1">
    <location>
        <begin position="114"/>
        <end position="124"/>
    </location>
</feature>
<feature type="region of interest" description="Disordered" evidence="1">
    <location>
        <begin position="78"/>
        <end position="124"/>
    </location>
</feature>
<dbReference type="Proteomes" id="UP000053144">
    <property type="component" value="Chromosome 9"/>
</dbReference>
<sequence>MNAIDSRIGPPSSPPLAFSRVTVHLLHPQSPKHHEFISSISIIKIHLHQKPQTQHVGITKCPSRRRTATTFIALGTTRSPLRHQLQSSPPHQTIIGTPTAPNPDHDAPQPPSKPQGSTFVSRCL</sequence>
<reference evidence="4" key="1">
    <citation type="journal article" date="2015" name="Proc. Natl. Acad. Sci. U.S.A.">
        <title>Genome sequencing of adzuki bean (Vigna angularis) provides insight into high starch and low fat accumulation and domestication.</title>
        <authorList>
            <person name="Yang K."/>
            <person name="Tian Z."/>
            <person name="Chen C."/>
            <person name="Luo L."/>
            <person name="Zhao B."/>
            <person name="Wang Z."/>
            <person name="Yu L."/>
            <person name="Li Y."/>
            <person name="Sun Y."/>
            <person name="Li W."/>
            <person name="Chen Y."/>
            <person name="Li Y."/>
            <person name="Zhang Y."/>
            <person name="Ai D."/>
            <person name="Zhao J."/>
            <person name="Shang C."/>
            <person name="Ma Y."/>
            <person name="Wu B."/>
            <person name="Wang M."/>
            <person name="Gao L."/>
            <person name="Sun D."/>
            <person name="Zhang P."/>
            <person name="Guo F."/>
            <person name="Wang W."/>
            <person name="Li Y."/>
            <person name="Wang J."/>
            <person name="Varshney R.K."/>
            <person name="Wang J."/>
            <person name="Ling H.Q."/>
            <person name="Wan P."/>
        </authorList>
    </citation>
    <scope>NUCLEOTIDE SEQUENCE</scope>
    <source>
        <strain evidence="4">cv. Jingnong 6</strain>
    </source>
</reference>
<dbReference type="AlphaFoldDB" id="A0A0L9VAR3"/>
<gene>
    <name evidence="2" type="ORF">LR48_Vigan09g081500</name>
    <name evidence="3" type="ORF">LR48_Vigan09g081600</name>
</gene>
<organism evidence="2 4">
    <name type="scientific">Phaseolus angularis</name>
    <name type="common">Azuki bean</name>
    <name type="synonym">Vigna angularis</name>
    <dbReference type="NCBI Taxonomy" id="3914"/>
    <lineage>
        <taxon>Eukaryota</taxon>
        <taxon>Viridiplantae</taxon>
        <taxon>Streptophyta</taxon>
        <taxon>Embryophyta</taxon>
        <taxon>Tracheophyta</taxon>
        <taxon>Spermatophyta</taxon>
        <taxon>Magnoliopsida</taxon>
        <taxon>eudicotyledons</taxon>
        <taxon>Gunneridae</taxon>
        <taxon>Pentapetalae</taxon>
        <taxon>rosids</taxon>
        <taxon>fabids</taxon>
        <taxon>Fabales</taxon>
        <taxon>Fabaceae</taxon>
        <taxon>Papilionoideae</taxon>
        <taxon>50 kb inversion clade</taxon>
        <taxon>NPAAA clade</taxon>
        <taxon>indigoferoid/millettioid clade</taxon>
        <taxon>Phaseoleae</taxon>
        <taxon>Vigna</taxon>
    </lineage>
</organism>
<name>A0A0L9VAR3_PHAAN</name>
<dbReference type="Gramene" id="KOM52156">
    <property type="protein sequence ID" value="KOM52156"/>
    <property type="gene ID" value="LR48_Vigan09g081500"/>
</dbReference>
<evidence type="ECO:0000313" key="4">
    <source>
        <dbReference type="Proteomes" id="UP000053144"/>
    </source>
</evidence>
<dbReference type="EMBL" id="CM003379">
    <property type="protein sequence ID" value="KOM52157.1"/>
    <property type="molecule type" value="Genomic_DNA"/>
</dbReference>